<name>A0AAE9W9H8_9SCHI</name>
<organism evidence="2 3">
    <name type="scientific">Schizosaccharomyces osmophilus</name>
    <dbReference type="NCBI Taxonomy" id="2545709"/>
    <lineage>
        <taxon>Eukaryota</taxon>
        <taxon>Fungi</taxon>
        <taxon>Dikarya</taxon>
        <taxon>Ascomycota</taxon>
        <taxon>Taphrinomycotina</taxon>
        <taxon>Schizosaccharomycetes</taxon>
        <taxon>Schizosaccharomycetales</taxon>
        <taxon>Schizosaccharomycetaceae</taxon>
        <taxon>Schizosaccharomyces</taxon>
    </lineage>
</organism>
<evidence type="ECO:0000256" key="1">
    <source>
        <dbReference type="SAM" id="MobiDB-lite"/>
    </source>
</evidence>
<keyword evidence="3" id="KW-1185">Reference proteome</keyword>
<dbReference type="GeneID" id="80875765"/>
<protein>
    <submittedName>
        <fullName evidence="2">Uncharacterized protein</fullName>
    </submittedName>
</protein>
<dbReference type="RefSeq" id="XP_056036392.1">
    <property type="nucleotide sequence ID" value="XM_056181076.1"/>
</dbReference>
<dbReference type="EMBL" id="CP115611">
    <property type="protein sequence ID" value="WBW72149.1"/>
    <property type="molecule type" value="Genomic_DNA"/>
</dbReference>
<dbReference type="Proteomes" id="UP001212411">
    <property type="component" value="Chromosome 1"/>
</dbReference>
<sequence length="122" mass="13617">MSPSNNAISQPQRKTPLPFRTFKSMSLNVTCGGTGSLLLVRSHPMKRSKRAYRRSINHCPSSSVNENKENISTVSKAASVNSVKRALAISEIMNETTILDLFHMPMSDKARDITNRVNNELR</sequence>
<dbReference type="AlphaFoldDB" id="A0AAE9W9H8"/>
<evidence type="ECO:0000313" key="3">
    <source>
        <dbReference type="Proteomes" id="UP001212411"/>
    </source>
</evidence>
<dbReference type="KEGG" id="som:SOMG_02284"/>
<feature type="compositionally biased region" description="Basic residues" evidence="1">
    <location>
        <begin position="47"/>
        <end position="56"/>
    </location>
</feature>
<gene>
    <name evidence="2" type="ORF">SOMG_02284</name>
</gene>
<feature type="compositionally biased region" description="Polar residues" evidence="1">
    <location>
        <begin position="58"/>
        <end position="68"/>
    </location>
</feature>
<proteinExistence type="predicted"/>
<feature type="region of interest" description="Disordered" evidence="1">
    <location>
        <begin position="47"/>
        <end position="68"/>
    </location>
</feature>
<accession>A0AAE9W9H8</accession>
<reference evidence="2 3" key="1">
    <citation type="journal article" date="2023" name="G3 (Bethesda)">
        <title>A high-quality reference genome for the fission yeast Schizosaccharomyces osmophilus.</title>
        <authorList>
            <person name="Jia G.S."/>
            <person name="Zhang W.C."/>
            <person name="Liang Y."/>
            <person name="Liu X.H."/>
            <person name="Rhind N."/>
            <person name="Pidoux A."/>
            <person name="Brysch-Herzberg M."/>
            <person name="Du L.L."/>
        </authorList>
    </citation>
    <scope>NUCLEOTIDE SEQUENCE [LARGE SCALE GENOMIC DNA]</scope>
    <source>
        <strain evidence="2 3">CBS 15793</strain>
    </source>
</reference>
<evidence type="ECO:0000313" key="2">
    <source>
        <dbReference type="EMBL" id="WBW72149.1"/>
    </source>
</evidence>